<feature type="non-terminal residue" evidence="2">
    <location>
        <position position="1"/>
    </location>
</feature>
<evidence type="ECO:0000256" key="1">
    <source>
        <dbReference type="SAM" id="MobiDB-lite"/>
    </source>
</evidence>
<sequence length="142" mass="14979">RRASPCACASPTSCRGTPRPPLEARLRTPRETCLPHVIGRGDEAVGSQARLATASHFSQGGCACAQLPGRAGRRGLKSLVPSLERERRAPQTSVPVSGEEVREKDAASGEHPGCKTELRLRELEVCDVPGKGRSACGWAALG</sequence>
<feature type="compositionally biased region" description="Basic and acidic residues" evidence="1">
    <location>
        <begin position="99"/>
        <end position="114"/>
    </location>
</feature>
<keyword evidence="3" id="KW-1185">Reference proteome</keyword>
<dbReference type="EMBL" id="QWLN02002859">
    <property type="protein sequence ID" value="TEA40541.1"/>
    <property type="molecule type" value="Genomic_DNA"/>
</dbReference>
<dbReference type="Proteomes" id="UP000295264">
    <property type="component" value="Unassembled WGS sequence"/>
</dbReference>
<accession>A0A484GYU8</accession>
<evidence type="ECO:0000313" key="3">
    <source>
        <dbReference type="Proteomes" id="UP000295264"/>
    </source>
</evidence>
<feature type="region of interest" description="Disordered" evidence="1">
    <location>
        <begin position="82"/>
        <end position="114"/>
    </location>
</feature>
<name>A0A484GYU8_SOUCH</name>
<organism evidence="2 3">
    <name type="scientific">Sousa chinensis</name>
    <name type="common">Indo-pacific humpbacked dolphin</name>
    <name type="synonym">Steno chinensis</name>
    <dbReference type="NCBI Taxonomy" id="103600"/>
    <lineage>
        <taxon>Eukaryota</taxon>
        <taxon>Metazoa</taxon>
        <taxon>Chordata</taxon>
        <taxon>Craniata</taxon>
        <taxon>Vertebrata</taxon>
        <taxon>Euteleostomi</taxon>
        <taxon>Mammalia</taxon>
        <taxon>Eutheria</taxon>
        <taxon>Laurasiatheria</taxon>
        <taxon>Artiodactyla</taxon>
        <taxon>Whippomorpha</taxon>
        <taxon>Cetacea</taxon>
        <taxon>Odontoceti</taxon>
        <taxon>Delphinidae</taxon>
        <taxon>Sousa</taxon>
    </lineage>
</organism>
<evidence type="ECO:0000313" key="2">
    <source>
        <dbReference type="EMBL" id="TEA40541.1"/>
    </source>
</evidence>
<reference evidence="2 3" key="1">
    <citation type="journal article" date="2018" name="Genomics">
        <title>Molecular footprints of inshore aquatic adaptation in Indo-Pacific humpback dolphin (Sousa chinensis).</title>
        <authorList>
            <person name="Ming Y."/>
            <person name="Jian J."/>
            <person name="Yu F."/>
            <person name="Yu X."/>
            <person name="Wang J."/>
            <person name="Liu W."/>
        </authorList>
    </citation>
    <scope>NUCLEOTIDE SEQUENCE [LARGE SCALE GENOMIC DNA]</scope>
    <source>
        <strain evidence="2">MY-2018</strain>
        <tissue evidence="2">Skin</tissue>
    </source>
</reference>
<gene>
    <name evidence="2" type="ORF">DBR06_SOUSAS487010001</name>
</gene>
<comment type="caution">
    <text evidence="2">The sequence shown here is derived from an EMBL/GenBank/DDBJ whole genome shotgun (WGS) entry which is preliminary data.</text>
</comment>
<protein>
    <submittedName>
        <fullName evidence="2">Uncharacterized protein</fullName>
    </submittedName>
</protein>
<proteinExistence type="predicted"/>
<feature type="region of interest" description="Disordered" evidence="1">
    <location>
        <begin position="1"/>
        <end position="23"/>
    </location>
</feature>
<dbReference type="AlphaFoldDB" id="A0A484GYU8"/>